<dbReference type="EMBL" id="CZCS02000024">
    <property type="protein sequence ID" value="VXD15301.1"/>
    <property type="molecule type" value="Genomic_DNA"/>
</dbReference>
<dbReference type="RefSeq" id="WP_083616273.1">
    <property type="nucleotide sequence ID" value="NZ_LR734982.1"/>
</dbReference>
<evidence type="ECO:0000313" key="2">
    <source>
        <dbReference type="Proteomes" id="UP000182190"/>
    </source>
</evidence>
<reference evidence="1" key="1">
    <citation type="submission" date="2019-10" db="EMBL/GenBank/DDBJ databases">
        <authorList>
            <consortium name="Genoscope - CEA"/>
            <person name="William W."/>
        </authorList>
    </citation>
    <scope>NUCLEOTIDE SEQUENCE [LARGE SCALE GENOMIC DNA]</scope>
    <source>
        <strain evidence="1">BBR_PRJEB10994</strain>
    </source>
</reference>
<comment type="caution">
    <text evidence="1">The sequence shown here is derived from an EMBL/GenBank/DDBJ whole genome shotgun (WGS) entry which is preliminary data.</text>
</comment>
<name>A0A7Z9BJC8_9CYAN</name>
<dbReference type="AlphaFoldDB" id="A0A7Z9BJC8"/>
<dbReference type="OrthoDB" id="465052at2"/>
<keyword evidence="2" id="KW-1185">Reference proteome</keyword>
<gene>
    <name evidence="1" type="ORF">PL9631_120033</name>
</gene>
<organism evidence="1 2">
    <name type="scientific">Planktothrix paucivesiculata PCC 9631</name>
    <dbReference type="NCBI Taxonomy" id="671071"/>
    <lineage>
        <taxon>Bacteria</taxon>
        <taxon>Bacillati</taxon>
        <taxon>Cyanobacteriota</taxon>
        <taxon>Cyanophyceae</taxon>
        <taxon>Oscillatoriophycideae</taxon>
        <taxon>Oscillatoriales</taxon>
        <taxon>Microcoleaceae</taxon>
        <taxon>Planktothrix</taxon>
    </lineage>
</organism>
<dbReference type="Proteomes" id="UP000182190">
    <property type="component" value="Unassembled WGS sequence"/>
</dbReference>
<protein>
    <recommendedName>
        <fullName evidence="3">HigA protein</fullName>
    </recommendedName>
</protein>
<sequence length="79" mass="9475">MMRFNDVVEVIKGLSTDEKQEIQLLLNQYIREERRDEIYDNFKLAQVEQQKGELKFSSNINELRQLIEEHGGSQNVEYR</sequence>
<accession>A0A7Z9BJC8</accession>
<proteinExistence type="predicted"/>
<evidence type="ECO:0000313" key="1">
    <source>
        <dbReference type="EMBL" id="VXD15301.1"/>
    </source>
</evidence>
<evidence type="ECO:0008006" key="3">
    <source>
        <dbReference type="Google" id="ProtNLM"/>
    </source>
</evidence>